<evidence type="ECO:0000313" key="2">
    <source>
        <dbReference type="Proteomes" id="UP000005510"/>
    </source>
</evidence>
<dbReference type="EMBL" id="ABYH01000226">
    <property type="protein sequence ID" value="EEC96601.1"/>
    <property type="molecule type" value="Genomic_DNA"/>
</dbReference>
<gene>
    <name evidence="1" type="ORF">PRABACTJOHN_02000</name>
</gene>
<protein>
    <submittedName>
        <fullName evidence="1">Uncharacterized protein</fullName>
    </submittedName>
</protein>
<accession>B7BAE3</accession>
<evidence type="ECO:0000313" key="1">
    <source>
        <dbReference type="EMBL" id="EEC96601.1"/>
    </source>
</evidence>
<feature type="non-terminal residue" evidence="1">
    <location>
        <position position="226"/>
    </location>
</feature>
<reference evidence="1 2" key="1">
    <citation type="submission" date="2008-10" db="EMBL/GenBank/DDBJ databases">
        <title>Draft genome sequence of Parabacteroides johnsonii (DSM 18315).</title>
        <authorList>
            <person name="Sudarsanam P."/>
            <person name="Ley R."/>
            <person name="Guruge J."/>
            <person name="Turnbaugh P.J."/>
            <person name="Mahowald M."/>
            <person name="Liep D."/>
            <person name="Gordon J."/>
        </authorList>
    </citation>
    <scope>NUCLEOTIDE SEQUENCE [LARGE SCALE GENOMIC DNA]</scope>
    <source>
        <strain evidence="1 2">DSM 18315</strain>
    </source>
</reference>
<reference evidence="1 2" key="2">
    <citation type="submission" date="2008-10" db="EMBL/GenBank/DDBJ databases">
        <authorList>
            <person name="Fulton L."/>
            <person name="Clifton S."/>
            <person name="Fulton B."/>
            <person name="Xu J."/>
            <person name="Minx P."/>
            <person name="Pepin K.H."/>
            <person name="Johnson M."/>
            <person name="Bhonagiri V."/>
            <person name="Nash W.E."/>
            <person name="Mardis E.R."/>
            <person name="Wilson R.K."/>
        </authorList>
    </citation>
    <scope>NUCLEOTIDE SEQUENCE [LARGE SCALE GENOMIC DNA]</scope>
    <source>
        <strain evidence="1 2">DSM 18315</strain>
    </source>
</reference>
<organism evidence="1 2">
    <name type="scientific">Parabacteroides johnsonii DSM 18315</name>
    <dbReference type="NCBI Taxonomy" id="537006"/>
    <lineage>
        <taxon>Bacteria</taxon>
        <taxon>Pseudomonadati</taxon>
        <taxon>Bacteroidota</taxon>
        <taxon>Bacteroidia</taxon>
        <taxon>Bacteroidales</taxon>
        <taxon>Tannerellaceae</taxon>
        <taxon>Parabacteroides</taxon>
    </lineage>
</organism>
<dbReference type="HOGENOM" id="CLU_1232188_0_0_10"/>
<proteinExistence type="predicted"/>
<sequence>MAKKNLPQGIINRLFGEYSEKRLVVVQTYDEFLAREDVRMMLTYASLRISEGDSLTLRLWWETTVKEELQEQSNIRFVFVQREQFDVPDDIAIYADTTQFVARHIFPRYKWALIKDQSIGTLNYLYQYPGRVSIDELRTHHIIAEYQTSYEGAKEKIENIIAEWDKLFAKIKIDKPGEWLPQASALILRALEIGNLSALMPKVDELNTLFQQHLVERYASIISSTT</sequence>
<dbReference type="STRING" id="537006.PRABACTJOHN_02000"/>
<dbReference type="Proteomes" id="UP000005510">
    <property type="component" value="Unassembled WGS sequence"/>
</dbReference>
<dbReference type="AlphaFoldDB" id="B7BAE3"/>
<dbReference type="RefSeq" id="WP_008149087.1">
    <property type="nucleotide sequence ID" value="NZ_DS996451.1"/>
</dbReference>
<comment type="caution">
    <text evidence="1">The sequence shown here is derived from an EMBL/GenBank/DDBJ whole genome shotgun (WGS) entry which is preliminary data.</text>
</comment>
<name>B7BAE3_9BACT</name>